<accession>A0A0P4VYU3</accession>
<dbReference type="InterPro" id="IPR010793">
    <property type="entry name" value="Ribosomal_mL37/mL65"/>
</dbReference>
<evidence type="ECO:0000313" key="9">
    <source>
        <dbReference type="EMBL" id="JAI55786.1"/>
    </source>
</evidence>
<evidence type="ECO:0000256" key="2">
    <source>
        <dbReference type="ARBA" id="ARBA00022946"/>
    </source>
</evidence>
<dbReference type="PANTHER" id="PTHR15889:SF2">
    <property type="entry name" value="LARGE RIBOSOMAL SUBUNIT PROTEIN ML37"/>
    <property type="match status" value="1"/>
</dbReference>
<sequence>MKRTLVLLQQHCGRMFRKHWKIQGQRVLIVDGALKELKTKGIPFEDANEVVRDNVETKFEFDSVDFFPPRPVPWDENHPDYNKDPCLKYTDSSVLLGGLDQAKVFTNSCEMDLDTLPILEHISRTPEPSHENLVTRCIKSSFLYDATQEKLPKIKDPERPAFNFARQYGLTDRRKNLLLGKRLMQLCSSLSPQHLDHHRLVPGPLKFQAGVQRDDKRILLSNVADFLVTSNKKIKPFIDATATQKFSLPNIFPLSQLVSLEAHHFYQFNDIFPISENFEKKNVHTVIVHFNKTEVANLYDTEVTESQFLSRSLMKCYTFALAQARRIYGEDVIDLPEPLVIQCVHMDGKIFHFSILQLNTTATHEETTKHNAYWNIPSISLYETCDYIDGRPELHGYNPRVFQTLLSFFQNI</sequence>
<name>A0A0P4VYU3_9HEMI</name>
<dbReference type="EMBL" id="GDKW01000809">
    <property type="protein sequence ID" value="JAI55786.1"/>
    <property type="molecule type" value="mRNA"/>
</dbReference>
<dbReference type="InterPro" id="IPR052482">
    <property type="entry name" value="mtLSU_mL37"/>
</dbReference>
<keyword evidence="4" id="KW-0496">Mitochondrion</keyword>
<protein>
    <recommendedName>
        <fullName evidence="7">Large ribosomal subunit protein mL37</fullName>
    </recommendedName>
    <alternativeName>
        <fullName evidence="8">39S ribosomal protein L37, mitochondrial</fullName>
    </alternativeName>
</protein>
<dbReference type="GO" id="GO:1990904">
    <property type="term" value="C:ribonucleoprotein complex"/>
    <property type="evidence" value="ECO:0007669"/>
    <property type="project" value="UniProtKB-KW"/>
</dbReference>
<evidence type="ECO:0000256" key="5">
    <source>
        <dbReference type="ARBA" id="ARBA00023274"/>
    </source>
</evidence>
<evidence type="ECO:0000256" key="8">
    <source>
        <dbReference type="ARBA" id="ARBA00041617"/>
    </source>
</evidence>
<dbReference type="PANTHER" id="PTHR15889">
    <property type="entry name" value="MITOCHONDRIAL RIBOSOMAL PROTEIN L37"/>
    <property type="match status" value="1"/>
</dbReference>
<proteinExistence type="evidence at transcript level"/>
<organism evidence="9">
    <name type="scientific">Rhodnius neglectus</name>
    <dbReference type="NCBI Taxonomy" id="72488"/>
    <lineage>
        <taxon>Eukaryota</taxon>
        <taxon>Metazoa</taxon>
        <taxon>Ecdysozoa</taxon>
        <taxon>Arthropoda</taxon>
        <taxon>Hexapoda</taxon>
        <taxon>Insecta</taxon>
        <taxon>Pterygota</taxon>
        <taxon>Neoptera</taxon>
        <taxon>Paraneoptera</taxon>
        <taxon>Hemiptera</taxon>
        <taxon>Heteroptera</taxon>
        <taxon>Panheteroptera</taxon>
        <taxon>Cimicomorpha</taxon>
        <taxon>Reduviidae</taxon>
        <taxon>Triatominae</taxon>
        <taxon>Rhodnius</taxon>
    </lineage>
</organism>
<dbReference type="GO" id="GO:0005739">
    <property type="term" value="C:mitochondrion"/>
    <property type="evidence" value="ECO:0007669"/>
    <property type="project" value="UniProtKB-SubCell"/>
</dbReference>
<keyword evidence="2" id="KW-0809">Transit peptide</keyword>
<keyword evidence="5" id="KW-0687">Ribonucleoprotein</keyword>
<reference evidence="9" key="1">
    <citation type="journal article" date="2016" name="PLoS Negl. Trop. Dis.">
        <title>A Deep Insight into the Sialome of Rhodnius neglectus, a Vector of Chagas Disease.</title>
        <authorList>
            <person name="Santiago P.B."/>
            <person name="Assumpcao T.C."/>
            <person name="Araujo C.N."/>
            <person name="Bastos I.M."/>
            <person name="Neves D."/>
            <person name="Silva I.G."/>
            <person name="Charneau S."/>
            <person name="Queiroz R.M."/>
            <person name="Raiol T."/>
            <person name="Oliveira J.V."/>
            <person name="Sousa M.V."/>
            <person name="Calvo E."/>
            <person name="Ribeiro J.M."/>
            <person name="Santana J.M."/>
        </authorList>
    </citation>
    <scope>NUCLEOTIDE SEQUENCE</scope>
    <source>
        <tissue evidence="9">Salivary glands</tissue>
    </source>
</reference>
<evidence type="ECO:0000256" key="3">
    <source>
        <dbReference type="ARBA" id="ARBA00022980"/>
    </source>
</evidence>
<comment type="similarity">
    <text evidence="6">Belongs to the mitochondrion-specific ribosomal protein mL37 family.</text>
</comment>
<dbReference type="GO" id="GO:0006412">
    <property type="term" value="P:translation"/>
    <property type="evidence" value="ECO:0007669"/>
    <property type="project" value="InterPro"/>
</dbReference>
<comment type="subcellular location">
    <subcellularLocation>
        <location evidence="1">Mitochondrion</location>
    </subcellularLocation>
</comment>
<dbReference type="GO" id="GO:0005840">
    <property type="term" value="C:ribosome"/>
    <property type="evidence" value="ECO:0007669"/>
    <property type="project" value="UniProtKB-KW"/>
</dbReference>
<evidence type="ECO:0000256" key="7">
    <source>
        <dbReference type="ARBA" id="ARBA00039442"/>
    </source>
</evidence>
<dbReference type="Pfam" id="PF07147">
    <property type="entry name" value="PDCD9"/>
    <property type="match status" value="1"/>
</dbReference>
<dbReference type="AlphaFoldDB" id="A0A0P4VYU3"/>
<evidence type="ECO:0000256" key="1">
    <source>
        <dbReference type="ARBA" id="ARBA00004173"/>
    </source>
</evidence>
<dbReference type="GO" id="GO:0003735">
    <property type="term" value="F:structural constituent of ribosome"/>
    <property type="evidence" value="ECO:0007669"/>
    <property type="project" value="InterPro"/>
</dbReference>
<evidence type="ECO:0000256" key="4">
    <source>
        <dbReference type="ARBA" id="ARBA00023128"/>
    </source>
</evidence>
<evidence type="ECO:0000256" key="6">
    <source>
        <dbReference type="ARBA" id="ARBA00037985"/>
    </source>
</evidence>
<keyword evidence="3 9" id="KW-0689">Ribosomal protein</keyword>